<accession>A0ABD3AHV2</accession>
<keyword evidence="3" id="KW-1185">Reference proteome</keyword>
<keyword evidence="1" id="KW-1133">Transmembrane helix</keyword>
<reference evidence="2 3" key="1">
    <citation type="submission" date="2024-11" db="EMBL/GenBank/DDBJ databases">
        <title>A near-complete genome assembly of Cinchona calisaya.</title>
        <authorList>
            <person name="Lian D.C."/>
            <person name="Zhao X.W."/>
            <person name="Wei L."/>
        </authorList>
    </citation>
    <scope>NUCLEOTIDE SEQUENCE [LARGE SCALE GENOMIC DNA]</scope>
    <source>
        <tissue evidence="2">Nenye</tissue>
    </source>
</reference>
<comment type="caution">
    <text evidence="2">The sequence shown here is derived from an EMBL/GenBank/DDBJ whole genome shotgun (WGS) entry which is preliminary data.</text>
</comment>
<keyword evidence="1" id="KW-0812">Transmembrane</keyword>
<dbReference type="Proteomes" id="UP001630127">
    <property type="component" value="Unassembled WGS sequence"/>
</dbReference>
<dbReference type="AlphaFoldDB" id="A0ABD3AHV2"/>
<protein>
    <submittedName>
        <fullName evidence="2">Uncharacterized protein</fullName>
    </submittedName>
</protein>
<evidence type="ECO:0000313" key="2">
    <source>
        <dbReference type="EMBL" id="KAL3530876.1"/>
    </source>
</evidence>
<dbReference type="EMBL" id="JBJUIK010000004">
    <property type="protein sequence ID" value="KAL3530876.1"/>
    <property type="molecule type" value="Genomic_DNA"/>
</dbReference>
<sequence length="110" mass="12524">MAKVVHRSRLLNLLKKKPSKITLYTSPHVPKGKYYVFVRSKGSDPDDAARIFNQMKRLDSSLSSSSSADGGDRHFAYFLMTLIGFGTALNFTIKGLFWFVDRYMVSDHDE</sequence>
<organism evidence="2 3">
    <name type="scientific">Cinchona calisaya</name>
    <dbReference type="NCBI Taxonomy" id="153742"/>
    <lineage>
        <taxon>Eukaryota</taxon>
        <taxon>Viridiplantae</taxon>
        <taxon>Streptophyta</taxon>
        <taxon>Embryophyta</taxon>
        <taxon>Tracheophyta</taxon>
        <taxon>Spermatophyta</taxon>
        <taxon>Magnoliopsida</taxon>
        <taxon>eudicotyledons</taxon>
        <taxon>Gunneridae</taxon>
        <taxon>Pentapetalae</taxon>
        <taxon>asterids</taxon>
        <taxon>lamiids</taxon>
        <taxon>Gentianales</taxon>
        <taxon>Rubiaceae</taxon>
        <taxon>Cinchonoideae</taxon>
        <taxon>Cinchoneae</taxon>
        <taxon>Cinchona</taxon>
    </lineage>
</organism>
<evidence type="ECO:0000256" key="1">
    <source>
        <dbReference type="SAM" id="Phobius"/>
    </source>
</evidence>
<proteinExistence type="predicted"/>
<gene>
    <name evidence="2" type="ORF">ACH5RR_010198</name>
</gene>
<evidence type="ECO:0000313" key="3">
    <source>
        <dbReference type="Proteomes" id="UP001630127"/>
    </source>
</evidence>
<name>A0ABD3AHV2_9GENT</name>
<feature type="transmembrane region" description="Helical" evidence="1">
    <location>
        <begin position="75"/>
        <end position="100"/>
    </location>
</feature>
<keyword evidence="1" id="KW-0472">Membrane</keyword>